<protein>
    <recommendedName>
        <fullName evidence="1">BioF2-like acetyltransferase domain-containing protein</fullName>
    </recommendedName>
</protein>
<dbReference type="InterPro" id="IPR038740">
    <property type="entry name" value="BioF2-like_GNAT_dom"/>
</dbReference>
<keyword evidence="3" id="KW-1185">Reference proteome</keyword>
<dbReference type="OrthoDB" id="213519at2"/>
<gene>
    <name evidence="2" type="ORF">GRAN_1395</name>
</gene>
<accession>A0A4Q0T317</accession>
<name>A0A4Q0T317_9BACT</name>
<feature type="domain" description="BioF2-like acetyltransferase" evidence="1">
    <location>
        <begin position="180"/>
        <end position="323"/>
    </location>
</feature>
<evidence type="ECO:0000313" key="2">
    <source>
        <dbReference type="EMBL" id="RXH58085.1"/>
    </source>
</evidence>
<evidence type="ECO:0000259" key="1">
    <source>
        <dbReference type="Pfam" id="PF13480"/>
    </source>
</evidence>
<reference evidence="2 3" key="1">
    <citation type="submission" date="2018-11" db="EMBL/GenBank/DDBJ databases">
        <authorList>
            <person name="Mardanov A.V."/>
            <person name="Ravin N.V."/>
            <person name="Dedysh S.N."/>
        </authorList>
    </citation>
    <scope>NUCLEOTIDE SEQUENCE [LARGE SCALE GENOMIC DNA]</scope>
    <source>
        <strain evidence="2 3">AF10</strain>
    </source>
</reference>
<dbReference type="AlphaFoldDB" id="A0A4Q0T317"/>
<sequence>MLNVEWHKGVNGLRFLKKDWCELAVGAPLFARYEWNLAAAMHLAGDAQSVWFCRVSDANGRPLSIIPVIPATAAVRPFGEVKALTLGFDHQLAAFDFPLAPDSNVAEVGAAVLKAFKGHPYKWTVISWPRVMADSNAARLALALNPQWTNITPSQGCSTFHTRSTPGPVGEVVFSLKSGRLRRNLANRTRRLEKHGPISMKMARAEGNIDSFFDEFLRLESSGWKGESGTRTAIALVPTAKAFYRSLLAESDPSFETDIALMYSGEKAVAGQFVIRTAGWEHLYKIGHDDAFNEFSPGRLLLLRVIERAIGLGEIDRVSLVTGLDWHEEWEPALEPTLQIHIFRSKWRPVVVRLGRYLLAEYRRRRSRTGSQSTQTVATPGHE</sequence>
<organism evidence="2 3">
    <name type="scientific">Granulicella sibirica</name>
    <dbReference type="NCBI Taxonomy" id="2479048"/>
    <lineage>
        <taxon>Bacteria</taxon>
        <taxon>Pseudomonadati</taxon>
        <taxon>Acidobacteriota</taxon>
        <taxon>Terriglobia</taxon>
        <taxon>Terriglobales</taxon>
        <taxon>Acidobacteriaceae</taxon>
        <taxon>Granulicella</taxon>
    </lineage>
</organism>
<dbReference type="Pfam" id="PF13480">
    <property type="entry name" value="Acetyltransf_6"/>
    <property type="match status" value="1"/>
</dbReference>
<evidence type="ECO:0000313" key="3">
    <source>
        <dbReference type="Proteomes" id="UP000289437"/>
    </source>
</evidence>
<dbReference type="SUPFAM" id="SSF55729">
    <property type="entry name" value="Acyl-CoA N-acyltransferases (Nat)"/>
    <property type="match status" value="1"/>
</dbReference>
<dbReference type="InterPro" id="IPR016181">
    <property type="entry name" value="Acyl_CoA_acyltransferase"/>
</dbReference>
<dbReference type="Proteomes" id="UP000289437">
    <property type="component" value="Unassembled WGS sequence"/>
</dbReference>
<comment type="caution">
    <text evidence="2">The sequence shown here is derived from an EMBL/GenBank/DDBJ whole genome shotgun (WGS) entry which is preliminary data.</text>
</comment>
<dbReference type="RefSeq" id="WP_128912147.1">
    <property type="nucleotide sequence ID" value="NZ_RDSM01000001.1"/>
</dbReference>
<proteinExistence type="predicted"/>
<dbReference type="EMBL" id="RDSM01000001">
    <property type="protein sequence ID" value="RXH58085.1"/>
    <property type="molecule type" value="Genomic_DNA"/>
</dbReference>
<reference evidence="3" key="2">
    <citation type="submission" date="2019-02" db="EMBL/GenBank/DDBJ databases">
        <title>Granulicella sibirica sp. nov., a psychrotolerant acidobacterium isolated from an organic soil layer in forested tundra, West Siberia.</title>
        <authorList>
            <person name="Oshkin I.Y."/>
            <person name="Kulichevskaya I.S."/>
            <person name="Rijpstra W.I.C."/>
            <person name="Sinninghe Damste J.S."/>
            <person name="Rakitin A.L."/>
            <person name="Ravin N.V."/>
            <person name="Dedysh S.N."/>
        </authorList>
    </citation>
    <scope>NUCLEOTIDE SEQUENCE [LARGE SCALE GENOMIC DNA]</scope>
    <source>
        <strain evidence="3">AF10</strain>
    </source>
</reference>
<dbReference type="Gene3D" id="3.40.630.30">
    <property type="match status" value="1"/>
</dbReference>